<dbReference type="InterPro" id="IPR023128">
    <property type="entry name" value="Prot_N_Gln_amidohydro_ab_roll"/>
</dbReference>
<evidence type="ECO:0000259" key="3">
    <source>
        <dbReference type="SMART" id="SM00998"/>
    </source>
</evidence>
<dbReference type="Gene3D" id="3.10.620.10">
    <property type="entry name" value="Protein N-terminal glutamine amidohydrolase, alpha beta roll"/>
    <property type="match status" value="1"/>
</dbReference>
<dbReference type="PANTHER" id="PTHR43172:SF1">
    <property type="entry name" value="ADENYLOSUCCINATE LYASE"/>
    <property type="match status" value="1"/>
</dbReference>
<dbReference type="PANTHER" id="PTHR43172">
    <property type="entry name" value="ADENYLOSUCCINATE LYASE"/>
    <property type="match status" value="1"/>
</dbReference>
<gene>
    <name evidence="4" type="ORF">ANCCAN_14621</name>
</gene>
<dbReference type="PROSITE" id="PS00163">
    <property type="entry name" value="FUMARATE_LYASES"/>
    <property type="match status" value="1"/>
</dbReference>
<dbReference type="GO" id="GO:0044208">
    <property type="term" value="P:'de novo' AMP biosynthetic process"/>
    <property type="evidence" value="ECO:0007669"/>
    <property type="project" value="TreeGrafter"/>
</dbReference>
<dbReference type="InterPro" id="IPR037132">
    <property type="entry name" value="N_Gln_amidohydro_ab_roll_sf"/>
</dbReference>
<dbReference type="GO" id="GO:0005829">
    <property type="term" value="C:cytosol"/>
    <property type="evidence" value="ECO:0007669"/>
    <property type="project" value="TreeGrafter"/>
</dbReference>
<accession>A0A368G8Y3</accession>
<dbReference type="SMART" id="SM00998">
    <property type="entry name" value="ADSL_C"/>
    <property type="match status" value="1"/>
</dbReference>
<name>A0A368G8Y3_ANCCA</name>
<dbReference type="SUPFAM" id="SSF48557">
    <property type="entry name" value="L-aspartase-like"/>
    <property type="match status" value="1"/>
</dbReference>
<organism evidence="4 5">
    <name type="scientific">Ancylostoma caninum</name>
    <name type="common">Dog hookworm</name>
    <dbReference type="NCBI Taxonomy" id="29170"/>
    <lineage>
        <taxon>Eukaryota</taxon>
        <taxon>Metazoa</taxon>
        <taxon>Ecdysozoa</taxon>
        <taxon>Nematoda</taxon>
        <taxon>Chromadorea</taxon>
        <taxon>Rhabditida</taxon>
        <taxon>Rhabditina</taxon>
        <taxon>Rhabditomorpha</taxon>
        <taxon>Strongyloidea</taxon>
        <taxon>Ancylostomatidae</taxon>
        <taxon>Ancylostomatinae</taxon>
        <taxon>Ancylostoma</taxon>
    </lineage>
</organism>
<dbReference type="InterPro" id="IPR008948">
    <property type="entry name" value="L-Aspartase-like"/>
</dbReference>
<feature type="domain" description="Adenylosuccinate lyase C-terminal" evidence="3">
    <location>
        <begin position="341"/>
        <end position="420"/>
    </location>
</feature>
<dbReference type="InterPro" id="IPR022761">
    <property type="entry name" value="Fumarate_lyase_N"/>
</dbReference>
<dbReference type="InterPro" id="IPR024083">
    <property type="entry name" value="Fumarase/histidase_N"/>
</dbReference>
<dbReference type="Pfam" id="PF00206">
    <property type="entry name" value="Lyase_1"/>
    <property type="match status" value="1"/>
</dbReference>
<comment type="caution">
    <text evidence="4">The sequence shown here is derived from an EMBL/GenBank/DDBJ whole genome shotgun (WGS) entry which is preliminary data.</text>
</comment>
<reference evidence="4 5" key="1">
    <citation type="submission" date="2014-10" db="EMBL/GenBank/DDBJ databases">
        <title>Draft genome of the hookworm Ancylostoma caninum.</title>
        <authorList>
            <person name="Mitreva M."/>
        </authorList>
    </citation>
    <scope>NUCLEOTIDE SEQUENCE [LARGE SCALE GENOMIC DNA]</scope>
    <source>
        <strain evidence="4 5">Baltimore</strain>
    </source>
</reference>
<dbReference type="AlphaFoldDB" id="A0A368G8Y3"/>
<keyword evidence="5" id="KW-1185">Reference proteome</keyword>
<dbReference type="GO" id="GO:0070626">
    <property type="term" value="F:(S)-2-(5-amino-1-(5-phospho-D-ribosyl)imidazole-4-carboxamido) succinate lyase (fumarate-forming) activity"/>
    <property type="evidence" value="ECO:0007669"/>
    <property type="project" value="TreeGrafter"/>
</dbReference>
<comment type="function">
    <text evidence="1">Mediates the side-chain deamidation of N-terminal glutamine residues to glutamate, an important step in N-end rule pathway of protein degradation. Conversion of the resulting N-terminal glutamine to glutamate renders the protein susceptible to arginylation, polyubiquitination and degradation as specified by the N-end rule. Does not act on substrates with internal or C-terminal glutamine and does not act on non-glutamine residues in any position.</text>
</comment>
<evidence type="ECO:0000313" key="5">
    <source>
        <dbReference type="Proteomes" id="UP000252519"/>
    </source>
</evidence>
<dbReference type="Proteomes" id="UP000252519">
    <property type="component" value="Unassembled WGS sequence"/>
</dbReference>
<dbReference type="Pfam" id="PF09764">
    <property type="entry name" value="Nt_Gln_amidase"/>
    <property type="match status" value="1"/>
</dbReference>
<dbReference type="EMBL" id="JOJR01000337">
    <property type="protein sequence ID" value="RCN39465.1"/>
    <property type="molecule type" value="Genomic_DNA"/>
</dbReference>
<dbReference type="STRING" id="29170.A0A368G8Y3"/>
<dbReference type="GO" id="GO:0016811">
    <property type="term" value="F:hydrolase activity, acting on carbon-nitrogen (but not peptide) bonds, in linear amides"/>
    <property type="evidence" value="ECO:0007669"/>
    <property type="project" value="InterPro"/>
</dbReference>
<keyword evidence="2 4" id="KW-0456">Lyase</keyword>
<dbReference type="Gene3D" id="1.10.275.10">
    <property type="entry name" value="Fumarase/aspartase (N-terminal domain)"/>
    <property type="match status" value="1"/>
</dbReference>
<dbReference type="OrthoDB" id="406045at2759"/>
<dbReference type="GO" id="GO:0004018">
    <property type="term" value="F:N6-(1,2-dicarboxyethyl)AMP AMP-lyase (fumarate-forming) activity"/>
    <property type="evidence" value="ECO:0007669"/>
    <property type="project" value="TreeGrafter"/>
</dbReference>
<sequence length="632" mass="72745">MAACPEDRYESVLASRYCKRSPLIEMLSERNKTILWRQLWIWLAESELELGLKQVTPEAIKEMKEMRDNIDWQKIRDEERRLKHDVMAHNHAFGSICPKAAGIIHLGATSCFVQDNADLIVIRDSVRHLLRRTATVLDRMATFAERERSHVTVGRTHYQTASLVTVGKRAALWAQELLMAFKQLEHFHDTMKFRGIKGATGTQDSFLTLFGGDEEMVERLDELVTSKAGFTHKFFISGQTYSRQQDQIGSSAMPYKKNPMKSERCCSLARKLIHMPQEALSILSDQGLERTLDDSAGRRMLLPDSLLTTEAMLTTLQNVFEGLTVQGENVARVVREELPFLGLEKAMMWLTEEGVDRQQAHAVIRSTALEAKKRQATEAVHMEDILQDSFFDSVRDRVLALVNDPLSFTGRCESQTMRFITHELRPAIAPYFDSGAGAYFLRMQSFFGAREHCDYTKCYCEENVYKLCERIPVDQRSRFFVVFISNPSKCIPLFAQAAAGERPFVIWDYHVVLLGECDNQEPLIWDLDTTLRFPCTFSEYWIGSVRPDGWDIPAEYSRYFRLIPSADFLTHFSSDRSHMLTEDEKWMSPPPNWEKICKDGLNNIHDFISMDPTLLPEISTVLNEHEMEQKFL</sequence>
<dbReference type="InterPro" id="IPR019468">
    <property type="entry name" value="AdenyloSucc_lyase_C"/>
</dbReference>
<evidence type="ECO:0000256" key="2">
    <source>
        <dbReference type="ARBA" id="ARBA00023239"/>
    </source>
</evidence>
<proteinExistence type="predicted"/>
<dbReference type="InterPro" id="IPR020557">
    <property type="entry name" value="Fumarate_lyase_CS"/>
</dbReference>
<evidence type="ECO:0000256" key="1">
    <source>
        <dbReference type="ARBA" id="ARBA00003923"/>
    </source>
</evidence>
<protein>
    <submittedName>
        <fullName evidence="4">Lyase</fullName>
    </submittedName>
</protein>
<evidence type="ECO:0000313" key="4">
    <source>
        <dbReference type="EMBL" id="RCN39465.1"/>
    </source>
</evidence>
<dbReference type="Gene3D" id="1.20.200.10">
    <property type="entry name" value="Fumarase/aspartase (Central domain)"/>
    <property type="match status" value="2"/>
</dbReference>